<evidence type="ECO:0000259" key="9">
    <source>
        <dbReference type="PROSITE" id="PS51379"/>
    </source>
</evidence>
<name>A0A3B0UBI5_9ZZZZ</name>
<evidence type="ECO:0000256" key="8">
    <source>
        <dbReference type="ARBA" id="ARBA00023014"/>
    </source>
</evidence>
<dbReference type="PROSITE" id="PS51379">
    <property type="entry name" value="4FE4S_FER_2"/>
    <property type="match status" value="3"/>
</dbReference>
<keyword evidence="4" id="KW-0479">Metal-binding</keyword>
<keyword evidence="6" id="KW-0560">Oxidoreductase</keyword>
<dbReference type="InterPro" id="IPR017900">
    <property type="entry name" value="4Fe4S_Fe_S_CS"/>
</dbReference>
<dbReference type="InterPro" id="IPR017896">
    <property type="entry name" value="4Fe4S_Fe-S-bd"/>
</dbReference>
<reference evidence="10" key="1">
    <citation type="submission" date="2018-06" db="EMBL/GenBank/DDBJ databases">
        <authorList>
            <person name="Zhirakovskaya E."/>
        </authorList>
    </citation>
    <scope>NUCLEOTIDE SEQUENCE</scope>
</reference>
<evidence type="ECO:0000256" key="1">
    <source>
        <dbReference type="ARBA" id="ARBA00001974"/>
    </source>
</evidence>
<dbReference type="PROSITE" id="PS00198">
    <property type="entry name" value="4FE4S_FER_1"/>
    <property type="match status" value="1"/>
</dbReference>
<evidence type="ECO:0000256" key="2">
    <source>
        <dbReference type="ARBA" id="ARBA00006561"/>
    </source>
</evidence>
<comment type="cofactor">
    <cofactor evidence="1">
        <name>FAD</name>
        <dbReference type="ChEBI" id="CHEBI:57692"/>
    </cofactor>
</comment>
<feature type="domain" description="4Fe-4S ferredoxin-type" evidence="9">
    <location>
        <begin position="284"/>
        <end position="313"/>
    </location>
</feature>
<keyword evidence="5" id="KW-0274">FAD</keyword>
<comment type="similarity">
    <text evidence="2">Belongs to the HdrA family.</text>
</comment>
<dbReference type="AlphaFoldDB" id="A0A3B0UBI5"/>
<dbReference type="GO" id="GO:0046872">
    <property type="term" value="F:metal ion binding"/>
    <property type="evidence" value="ECO:0007669"/>
    <property type="project" value="UniProtKB-KW"/>
</dbReference>
<dbReference type="Gene3D" id="3.50.50.60">
    <property type="entry name" value="FAD/NAD(P)-binding domain"/>
    <property type="match status" value="1"/>
</dbReference>
<evidence type="ECO:0000256" key="5">
    <source>
        <dbReference type="ARBA" id="ARBA00022827"/>
    </source>
</evidence>
<feature type="domain" description="4Fe-4S ferredoxin-type" evidence="9">
    <location>
        <begin position="566"/>
        <end position="596"/>
    </location>
</feature>
<sequence>MKKKIGVYVCHCGGNISDYVDVERVRKAVENEEGVFLAKTTMFACADSNQKEMVNDIKDMQLDGVVVASCSPKLHLLTFRAVAERAGLNKYNYVHANIREQVSWAHSDNKEGATEKAIKIVEAAIARVRHAESLEPIKVKATNAVAVIGAGVAGMRAAIELAEAGSDVFLIEREFFVGGRVSQWDNLFVSEESGKELITRLYDEVMKHKHVTLFTGAEVVENSGSVGNFQLKVKVTPRHFKLQCNRGELKKATEVCPVVVPDEFNFNITTRKAIYHNYPSEYPHLPAIDMKNCTRCGECEKVCTGVDFSQKTEYLNIKVGSILLATGFDPYEPKKGEFGYGEIDNVVTLPQFKRIVHYSDHKLMYNGKEIKHIAYIYCVGSRQVDGDNKYCSRYCCTATIHAAIDVKKKFKNVHNYHFNRGIRTYGKQEVLYDESSRLGDIYLQSFEHDPPVVEKVGNETIVKIKDILTKDKELEVAADLVVLVTGMEPRKNNAIGNLLKVPRGRDKFFNEIHMKLRPVETVIDGVTIAGASQGPKNIMESMNSALSAATKSFSLVASGELALEPTIAEVNEDTCEWCGKCDEACPYSAFEKMEKNGKFIAKVNPAICKGCGMCLPVCPANSLNLIGLTDEDVEDMIDALLPNT</sequence>
<evidence type="ECO:0000256" key="4">
    <source>
        <dbReference type="ARBA" id="ARBA00022723"/>
    </source>
</evidence>
<evidence type="ECO:0000256" key="6">
    <source>
        <dbReference type="ARBA" id="ARBA00023002"/>
    </source>
</evidence>
<organism evidence="10">
    <name type="scientific">hydrothermal vent metagenome</name>
    <dbReference type="NCBI Taxonomy" id="652676"/>
    <lineage>
        <taxon>unclassified sequences</taxon>
        <taxon>metagenomes</taxon>
        <taxon>ecological metagenomes</taxon>
    </lineage>
</organism>
<dbReference type="GO" id="GO:0051539">
    <property type="term" value="F:4 iron, 4 sulfur cluster binding"/>
    <property type="evidence" value="ECO:0007669"/>
    <property type="project" value="UniProtKB-KW"/>
</dbReference>
<evidence type="ECO:0000313" key="10">
    <source>
        <dbReference type="EMBL" id="VAW26440.1"/>
    </source>
</evidence>
<gene>
    <name evidence="10" type="ORF">MNBD_BACTEROID07-647</name>
</gene>
<dbReference type="InterPro" id="IPR036188">
    <property type="entry name" value="FAD/NAD-bd_sf"/>
</dbReference>
<accession>A0A3B0UBI5</accession>
<protein>
    <submittedName>
        <fullName evidence="10">Heterodisulfide reductase subunit A-like protein</fullName>
    </submittedName>
</protein>
<evidence type="ECO:0000256" key="7">
    <source>
        <dbReference type="ARBA" id="ARBA00023004"/>
    </source>
</evidence>
<dbReference type="SUPFAM" id="SSF54862">
    <property type="entry name" value="4Fe-4S ferredoxins"/>
    <property type="match status" value="2"/>
</dbReference>
<keyword evidence="3" id="KW-0004">4Fe-4S</keyword>
<dbReference type="GO" id="GO:0016491">
    <property type="term" value="F:oxidoreductase activity"/>
    <property type="evidence" value="ECO:0007669"/>
    <property type="project" value="UniProtKB-KW"/>
</dbReference>
<feature type="domain" description="4Fe-4S ferredoxin-type" evidence="9">
    <location>
        <begin position="599"/>
        <end position="628"/>
    </location>
</feature>
<dbReference type="InterPro" id="IPR039650">
    <property type="entry name" value="HdrA-like"/>
</dbReference>
<dbReference type="EMBL" id="UOET01000030">
    <property type="protein sequence ID" value="VAW26440.1"/>
    <property type="molecule type" value="Genomic_DNA"/>
</dbReference>
<dbReference type="Pfam" id="PF12831">
    <property type="entry name" value="FAD_oxidored"/>
    <property type="match status" value="1"/>
</dbReference>
<dbReference type="PANTHER" id="PTHR43498:SF1">
    <property type="entry name" value="COB--COM HETERODISULFIDE REDUCTASE IRON-SULFUR SUBUNIT A"/>
    <property type="match status" value="1"/>
</dbReference>
<dbReference type="PANTHER" id="PTHR43498">
    <property type="entry name" value="FERREDOXIN:COB-COM HETERODISULFIDE REDUCTASE SUBUNIT A"/>
    <property type="match status" value="1"/>
</dbReference>
<dbReference type="Pfam" id="PF14697">
    <property type="entry name" value="Fer4_21"/>
    <property type="match status" value="1"/>
</dbReference>
<keyword evidence="8" id="KW-0411">Iron-sulfur</keyword>
<keyword evidence="5" id="KW-0285">Flavoprotein</keyword>
<proteinExistence type="inferred from homology"/>
<dbReference type="SUPFAM" id="SSF51971">
    <property type="entry name" value="Nucleotide-binding domain"/>
    <property type="match status" value="1"/>
</dbReference>
<keyword evidence="7" id="KW-0408">Iron</keyword>
<evidence type="ECO:0000256" key="3">
    <source>
        <dbReference type="ARBA" id="ARBA00022485"/>
    </source>
</evidence>
<dbReference type="Gene3D" id="3.30.70.20">
    <property type="match status" value="1"/>
</dbReference>